<protein>
    <submittedName>
        <fullName evidence="1">Uncharacterized protein</fullName>
    </submittedName>
</protein>
<sequence>MAFKQPRVPQETGGTLAGYVKNIALFLRDFCTASWNADRLKDAEIEKIKKRLDALEGK</sequence>
<organism evidence="1">
    <name type="scientific">Podoviridae sp. ctJaJ36</name>
    <dbReference type="NCBI Taxonomy" id="2825243"/>
    <lineage>
        <taxon>Viruses</taxon>
        <taxon>Duplodnaviria</taxon>
        <taxon>Heunggongvirae</taxon>
        <taxon>Uroviricota</taxon>
        <taxon>Caudoviricetes</taxon>
    </lineage>
</organism>
<reference evidence="1" key="1">
    <citation type="journal article" date="2021" name="Proc. Natl. Acad. Sci. U.S.A.">
        <title>A Catalog of Tens of Thousands of Viruses from Human Metagenomes Reveals Hidden Associations with Chronic Diseases.</title>
        <authorList>
            <person name="Tisza M.J."/>
            <person name="Buck C.B."/>
        </authorList>
    </citation>
    <scope>NUCLEOTIDE SEQUENCE</scope>
    <source>
        <strain evidence="1">CtJaJ36</strain>
    </source>
</reference>
<proteinExistence type="predicted"/>
<accession>A0A8S5Q7E4</accession>
<evidence type="ECO:0000313" key="1">
    <source>
        <dbReference type="EMBL" id="DAE14753.1"/>
    </source>
</evidence>
<name>A0A8S5Q7E4_9CAUD</name>
<dbReference type="EMBL" id="BK015592">
    <property type="protein sequence ID" value="DAE14753.1"/>
    <property type="molecule type" value="Genomic_DNA"/>
</dbReference>